<gene>
    <name evidence="8" type="ORF">EPUL_003084</name>
</gene>
<evidence type="ECO:0000256" key="7">
    <source>
        <dbReference type="SAM" id="MobiDB-lite"/>
    </source>
</evidence>
<sequence>MGRAALASKKAASLHSRAARRLTSPSIDLDKSLKYIKPPSYTKKSRPSILEIHQGAGVNKKAKTHRKSVLSAKARRRNEKGLDHAVAVLERTEKKIKKSKVKARVSQERSINWEEVNKQMETQKAKRSTILTGETSTPIQSERSINLQQNTEIKLNEHDREENLDDSIAERISSLIILPNSGKEVEKEEDEEEIL</sequence>
<reference evidence="8 9" key="1">
    <citation type="submission" date="2017-10" db="EMBL/GenBank/DDBJ databases">
        <title>Development of genomic resources for the powdery mildew, Erysiphe pulchra.</title>
        <authorList>
            <person name="Wadl P.A."/>
            <person name="Mack B.M."/>
            <person name="Moore G."/>
            <person name="Beltz S.B."/>
        </authorList>
    </citation>
    <scope>NUCLEOTIDE SEQUENCE [LARGE SCALE GENOMIC DNA]</scope>
    <source>
        <strain evidence="8">Cflorida</strain>
    </source>
</reference>
<feature type="region of interest" description="Disordered" evidence="7">
    <location>
        <begin position="1"/>
        <end position="23"/>
    </location>
</feature>
<dbReference type="Pfam" id="PF09135">
    <property type="entry name" value="Alb1"/>
    <property type="match status" value="1"/>
</dbReference>
<evidence type="ECO:0000313" key="8">
    <source>
        <dbReference type="EMBL" id="POS83705.1"/>
    </source>
</evidence>
<evidence type="ECO:0000256" key="3">
    <source>
        <dbReference type="ARBA" id="ARBA00022448"/>
    </source>
</evidence>
<dbReference type="GO" id="GO:0030687">
    <property type="term" value="C:preribosome, large subunit precursor"/>
    <property type="evidence" value="ECO:0007669"/>
    <property type="project" value="TreeGrafter"/>
</dbReference>
<dbReference type="InterPro" id="IPR022784">
    <property type="entry name" value="Ribosome_bgen_Alb1"/>
</dbReference>
<keyword evidence="6" id="KW-0539">Nucleus</keyword>
<keyword evidence="3" id="KW-0813">Transport</keyword>
<protein>
    <recommendedName>
        <fullName evidence="10">Ribosome biogenesis protein Alb1</fullName>
    </recommendedName>
</protein>
<dbReference type="GO" id="GO:0005730">
    <property type="term" value="C:nucleolus"/>
    <property type="evidence" value="ECO:0007669"/>
    <property type="project" value="TreeGrafter"/>
</dbReference>
<dbReference type="EMBL" id="PEDP01001407">
    <property type="protein sequence ID" value="POS83705.1"/>
    <property type="molecule type" value="Genomic_DNA"/>
</dbReference>
<dbReference type="GO" id="GO:0000055">
    <property type="term" value="P:ribosomal large subunit export from nucleus"/>
    <property type="evidence" value="ECO:0007669"/>
    <property type="project" value="TreeGrafter"/>
</dbReference>
<evidence type="ECO:0000256" key="4">
    <source>
        <dbReference type="ARBA" id="ARBA00022490"/>
    </source>
</evidence>
<keyword evidence="5" id="KW-0690">Ribosome biogenesis</keyword>
<accession>A0A2S4PNV3</accession>
<dbReference type="PANTHER" id="PTHR28280">
    <property type="entry name" value="SHUTTLING PRE-60S FACTOR ECM1"/>
    <property type="match status" value="1"/>
</dbReference>
<name>A0A2S4PNV3_9PEZI</name>
<dbReference type="Proteomes" id="UP000237438">
    <property type="component" value="Unassembled WGS sequence"/>
</dbReference>
<comment type="subcellular location">
    <subcellularLocation>
        <location evidence="2">Cytoplasm</location>
    </subcellularLocation>
    <subcellularLocation>
        <location evidence="1">Nucleus</location>
    </subcellularLocation>
</comment>
<comment type="caution">
    <text evidence="8">The sequence shown here is derived from an EMBL/GenBank/DDBJ whole genome shotgun (WGS) entry which is preliminary data.</text>
</comment>
<evidence type="ECO:0000256" key="6">
    <source>
        <dbReference type="ARBA" id="ARBA00023242"/>
    </source>
</evidence>
<dbReference type="OrthoDB" id="5304887at2759"/>
<keyword evidence="9" id="KW-1185">Reference proteome</keyword>
<feature type="compositionally biased region" description="Low complexity" evidence="7">
    <location>
        <begin position="1"/>
        <end position="16"/>
    </location>
</feature>
<dbReference type="AlphaFoldDB" id="A0A2S4PNV3"/>
<proteinExistence type="predicted"/>
<evidence type="ECO:0000313" key="9">
    <source>
        <dbReference type="Proteomes" id="UP000237438"/>
    </source>
</evidence>
<dbReference type="GO" id="GO:0005737">
    <property type="term" value="C:cytoplasm"/>
    <property type="evidence" value="ECO:0007669"/>
    <property type="project" value="UniProtKB-SubCell"/>
</dbReference>
<organism evidence="8 9">
    <name type="scientific">Erysiphe pulchra</name>
    <dbReference type="NCBI Taxonomy" id="225359"/>
    <lineage>
        <taxon>Eukaryota</taxon>
        <taxon>Fungi</taxon>
        <taxon>Dikarya</taxon>
        <taxon>Ascomycota</taxon>
        <taxon>Pezizomycotina</taxon>
        <taxon>Leotiomycetes</taxon>
        <taxon>Erysiphales</taxon>
        <taxon>Erysiphaceae</taxon>
        <taxon>Erysiphe</taxon>
    </lineage>
</organism>
<evidence type="ECO:0000256" key="1">
    <source>
        <dbReference type="ARBA" id="ARBA00004123"/>
    </source>
</evidence>
<evidence type="ECO:0000256" key="5">
    <source>
        <dbReference type="ARBA" id="ARBA00022517"/>
    </source>
</evidence>
<evidence type="ECO:0000256" key="2">
    <source>
        <dbReference type="ARBA" id="ARBA00004496"/>
    </source>
</evidence>
<evidence type="ECO:0008006" key="10">
    <source>
        <dbReference type="Google" id="ProtNLM"/>
    </source>
</evidence>
<dbReference type="PANTHER" id="PTHR28280:SF1">
    <property type="entry name" value="SHUTTLING PRE-60S FACTOR ECM1"/>
    <property type="match status" value="1"/>
</dbReference>
<keyword evidence="4" id="KW-0963">Cytoplasm</keyword>
<dbReference type="InterPro" id="IPR053278">
    <property type="entry name" value="Pre-60S_factor_ECM1"/>
</dbReference>